<organism evidence="12 13">
    <name type="scientific">Sinanodonta woodiana</name>
    <name type="common">Chinese pond mussel</name>
    <name type="synonym">Anodonta woodiana</name>
    <dbReference type="NCBI Taxonomy" id="1069815"/>
    <lineage>
        <taxon>Eukaryota</taxon>
        <taxon>Metazoa</taxon>
        <taxon>Spiralia</taxon>
        <taxon>Lophotrochozoa</taxon>
        <taxon>Mollusca</taxon>
        <taxon>Bivalvia</taxon>
        <taxon>Autobranchia</taxon>
        <taxon>Heteroconchia</taxon>
        <taxon>Palaeoheterodonta</taxon>
        <taxon>Unionida</taxon>
        <taxon>Unionoidea</taxon>
        <taxon>Unionidae</taxon>
        <taxon>Unioninae</taxon>
        <taxon>Sinanodonta</taxon>
    </lineage>
</organism>
<dbReference type="CDD" id="cd04475">
    <property type="entry name" value="RPA1_DBD_B"/>
    <property type="match status" value="1"/>
</dbReference>
<evidence type="ECO:0000256" key="10">
    <source>
        <dbReference type="SAM" id="MobiDB-lite"/>
    </source>
</evidence>
<dbReference type="InterPro" id="IPR031657">
    <property type="entry name" value="REPA_OB_2"/>
</dbReference>
<dbReference type="SUPFAM" id="SSF50249">
    <property type="entry name" value="Nucleic acid-binding proteins"/>
    <property type="match status" value="2"/>
</dbReference>
<evidence type="ECO:0000256" key="9">
    <source>
        <dbReference type="ARBA" id="ARBA00023242"/>
    </source>
</evidence>
<evidence type="ECO:0000256" key="2">
    <source>
        <dbReference type="ARBA" id="ARBA00005690"/>
    </source>
</evidence>
<keyword evidence="13" id="KW-1185">Reference proteome</keyword>
<comment type="caution">
    <text evidence="12">The sequence shown here is derived from an EMBL/GenBank/DDBJ whole genome shotgun (WGS) entry which is preliminary data.</text>
</comment>
<dbReference type="Pfam" id="PF16900">
    <property type="entry name" value="REPA_OB_2"/>
    <property type="match status" value="1"/>
</dbReference>
<dbReference type="CDD" id="cd01671">
    <property type="entry name" value="CARD"/>
    <property type="match status" value="1"/>
</dbReference>
<dbReference type="Pfam" id="PF00619">
    <property type="entry name" value="CARD"/>
    <property type="match status" value="1"/>
</dbReference>
<protein>
    <recommendedName>
        <fullName evidence="3">Replication protein A 70 kDa DNA-binding subunit</fullName>
    </recommendedName>
</protein>
<evidence type="ECO:0000256" key="6">
    <source>
        <dbReference type="ARBA" id="ARBA00022771"/>
    </source>
</evidence>
<evidence type="ECO:0000256" key="7">
    <source>
        <dbReference type="ARBA" id="ARBA00022833"/>
    </source>
</evidence>
<dbReference type="Gene3D" id="2.40.50.140">
    <property type="entry name" value="Nucleic acid-binding proteins"/>
    <property type="match status" value="2"/>
</dbReference>
<evidence type="ECO:0000256" key="1">
    <source>
        <dbReference type="ARBA" id="ARBA00004123"/>
    </source>
</evidence>
<reference evidence="12 13" key="1">
    <citation type="submission" date="2024-11" db="EMBL/GenBank/DDBJ databases">
        <title>Chromosome-level genome assembly of the freshwater bivalve Anodonta woodiana.</title>
        <authorList>
            <person name="Chen X."/>
        </authorList>
    </citation>
    <scope>NUCLEOTIDE SEQUENCE [LARGE SCALE GENOMIC DNA]</scope>
    <source>
        <strain evidence="12">MN2024</strain>
        <tissue evidence="12">Gills</tissue>
    </source>
</reference>
<name>A0ABD3V8M8_SINWO</name>
<dbReference type="SUPFAM" id="SSF47986">
    <property type="entry name" value="DEATH domain"/>
    <property type="match status" value="1"/>
</dbReference>
<evidence type="ECO:0000313" key="12">
    <source>
        <dbReference type="EMBL" id="KAL3856903.1"/>
    </source>
</evidence>
<dbReference type="SMART" id="SM00114">
    <property type="entry name" value="CARD"/>
    <property type="match status" value="1"/>
</dbReference>
<dbReference type="FunFam" id="2.40.50.140:FF:000064">
    <property type="entry name" value="Replication protein A subunit"/>
    <property type="match status" value="1"/>
</dbReference>
<dbReference type="PANTHER" id="PTHR47165:SF4">
    <property type="entry name" value="OS03G0429900 PROTEIN"/>
    <property type="match status" value="1"/>
</dbReference>
<dbReference type="InterPro" id="IPR001315">
    <property type="entry name" value="CARD"/>
</dbReference>
<dbReference type="InterPro" id="IPR011029">
    <property type="entry name" value="DEATH-like_dom_sf"/>
</dbReference>
<dbReference type="PANTHER" id="PTHR47165">
    <property type="entry name" value="OS03G0429900 PROTEIN"/>
    <property type="match status" value="1"/>
</dbReference>
<evidence type="ECO:0000256" key="5">
    <source>
        <dbReference type="ARBA" id="ARBA00022723"/>
    </source>
</evidence>
<evidence type="ECO:0000256" key="8">
    <source>
        <dbReference type="ARBA" id="ARBA00023125"/>
    </source>
</evidence>
<dbReference type="GO" id="GO:0008270">
    <property type="term" value="F:zinc ion binding"/>
    <property type="evidence" value="ECO:0007669"/>
    <property type="project" value="UniProtKB-KW"/>
</dbReference>
<evidence type="ECO:0000259" key="11">
    <source>
        <dbReference type="PROSITE" id="PS50209"/>
    </source>
</evidence>
<dbReference type="InterPro" id="IPR012340">
    <property type="entry name" value="NA-bd_OB-fold"/>
</dbReference>
<keyword evidence="5" id="KW-0479">Metal-binding</keyword>
<keyword evidence="6" id="KW-0863">Zinc-finger</keyword>
<comment type="similarity">
    <text evidence="2">Belongs to the replication factor A protein 1 family.</text>
</comment>
<dbReference type="GO" id="GO:0005634">
    <property type="term" value="C:nucleus"/>
    <property type="evidence" value="ECO:0007669"/>
    <property type="project" value="UniProtKB-SubCell"/>
</dbReference>
<feature type="domain" description="CARD" evidence="11">
    <location>
        <begin position="20"/>
        <end position="103"/>
    </location>
</feature>
<proteinExistence type="inferred from homology"/>
<dbReference type="AlphaFoldDB" id="A0ABD3V8M8"/>
<sequence length="387" mass="45226">MGSSLWENGREEFEVKFHVQVLQKCHTELVKNLDVDLVLDYMASKEIIHPVTMRDIRELKITSVMTRELIQYLMKRDDQFYQKFKECLEESGQQHLKKHLENVEKNTEVKESEDASCDRSSQTNSVNTEMKSSKRPVNTISSLSKGSTDWTLLVRVISKSNIFRKRKMDGRYYKIIKYFSVFFRDESGEIRGVFFKDSVKNFEQFYDLLQIKQVFYVSGASVTETNPLYDRAYLELKINNKTTIEPCRVGVDIPIIGEYRFTKINGLRYRQNDEFVDVIGVVDSIGEIETIPTKYKKEETKRELNLVDQSGMVVTVTFWGRHARSIGVKLKKIIALLRVKVSDWRGLSLSMQASTLMHIEPDIQETHLLRKWYDDIGNGKVFTMVFR</sequence>
<feature type="region of interest" description="Disordered" evidence="10">
    <location>
        <begin position="104"/>
        <end position="133"/>
    </location>
</feature>
<keyword evidence="8" id="KW-0238">DNA-binding</keyword>
<evidence type="ECO:0000256" key="4">
    <source>
        <dbReference type="ARBA" id="ARBA00022705"/>
    </source>
</evidence>
<keyword evidence="9" id="KW-0539">Nucleus</keyword>
<dbReference type="PROSITE" id="PS50209">
    <property type="entry name" value="CARD"/>
    <property type="match status" value="1"/>
</dbReference>
<feature type="compositionally biased region" description="Basic and acidic residues" evidence="10">
    <location>
        <begin position="104"/>
        <end position="117"/>
    </location>
</feature>
<dbReference type="EMBL" id="JBJQND010000013">
    <property type="protein sequence ID" value="KAL3856903.1"/>
    <property type="molecule type" value="Genomic_DNA"/>
</dbReference>
<keyword evidence="4" id="KW-0235">DNA replication</keyword>
<feature type="compositionally biased region" description="Polar residues" evidence="10">
    <location>
        <begin position="118"/>
        <end position="133"/>
    </location>
</feature>
<dbReference type="GO" id="GO:0006260">
    <property type="term" value="P:DNA replication"/>
    <property type="evidence" value="ECO:0007669"/>
    <property type="project" value="UniProtKB-KW"/>
</dbReference>
<gene>
    <name evidence="12" type="ORF">ACJMK2_011609</name>
</gene>
<dbReference type="Gene3D" id="1.10.533.10">
    <property type="entry name" value="Death Domain, Fas"/>
    <property type="match status" value="1"/>
</dbReference>
<keyword evidence="7" id="KW-0862">Zinc</keyword>
<dbReference type="GO" id="GO:0003677">
    <property type="term" value="F:DNA binding"/>
    <property type="evidence" value="ECO:0007669"/>
    <property type="project" value="UniProtKB-KW"/>
</dbReference>
<evidence type="ECO:0000256" key="3">
    <source>
        <dbReference type="ARBA" id="ARBA00019850"/>
    </source>
</evidence>
<dbReference type="FunFam" id="2.40.50.140:FF:000041">
    <property type="entry name" value="Replication protein A subunit"/>
    <property type="match status" value="1"/>
</dbReference>
<dbReference type="Proteomes" id="UP001634394">
    <property type="component" value="Unassembled WGS sequence"/>
</dbReference>
<accession>A0ABD3V8M8</accession>
<evidence type="ECO:0000313" key="13">
    <source>
        <dbReference type="Proteomes" id="UP001634394"/>
    </source>
</evidence>
<comment type="subcellular location">
    <subcellularLocation>
        <location evidence="1">Nucleus</location>
    </subcellularLocation>
</comment>